<sequence>MSASVDWRCIARRSLLAMHRRQDGGNRRSNGVLSPQVGIGPISHLPGFALVSEFLENGFVRPDKNEFVSNFFDGSAVC</sequence>
<dbReference type="EMBL" id="LAZR01000118">
    <property type="protein sequence ID" value="KKN89522.1"/>
    <property type="molecule type" value="Genomic_DNA"/>
</dbReference>
<name>A0A0F9UPV1_9ZZZZ</name>
<dbReference type="AlphaFoldDB" id="A0A0F9UPV1"/>
<evidence type="ECO:0000313" key="1">
    <source>
        <dbReference type="EMBL" id="KKN89522.1"/>
    </source>
</evidence>
<accession>A0A0F9UPV1</accession>
<comment type="caution">
    <text evidence="1">The sequence shown here is derived from an EMBL/GenBank/DDBJ whole genome shotgun (WGS) entry which is preliminary data.</text>
</comment>
<proteinExistence type="predicted"/>
<protein>
    <submittedName>
        <fullName evidence="1">Uncharacterized protein</fullName>
    </submittedName>
</protein>
<reference evidence="1" key="1">
    <citation type="journal article" date="2015" name="Nature">
        <title>Complex archaea that bridge the gap between prokaryotes and eukaryotes.</title>
        <authorList>
            <person name="Spang A."/>
            <person name="Saw J.H."/>
            <person name="Jorgensen S.L."/>
            <person name="Zaremba-Niedzwiedzka K."/>
            <person name="Martijn J."/>
            <person name="Lind A.E."/>
            <person name="van Eijk R."/>
            <person name="Schleper C."/>
            <person name="Guy L."/>
            <person name="Ettema T.J."/>
        </authorList>
    </citation>
    <scope>NUCLEOTIDE SEQUENCE</scope>
</reference>
<organism evidence="1">
    <name type="scientific">marine sediment metagenome</name>
    <dbReference type="NCBI Taxonomy" id="412755"/>
    <lineage>
        <taxon>unclassified sequences</taxon>
        <taxon>metagenomes</taxon>
        <taxon>ecological metagenomes</taxon>
    </lineage>
</organism>
<gene>
    <name evidence="1" type="ORF">LCGC14_0238530</name>
</gene>